<feature type="compositionally biased region" description="Acidic residues" evidence="7">
    <location>
        <begin position="368"/>
        <end position="378"/>
    </location>
</feature>
<feature type="region of interest" description="Disordered" evidence="7">
    <location>
        <begin position="127"/>
        <end position="181"/>
    </location>
</feature>
<dbReference type="EC" id="2.3.2.27" evidence="2"/>
<comment type="catalytic activity">
    <reaction evidence="1">
        <text>S-ubiquitinyl-[E2 ubiquitin-conjugating enzyme]-L-cysteine + [acceptor protein]-L-lysine = [E2 ubiquitin-conjugating enzyme]-L-cysteine + N(6)-ubiquitinyl-[acceptor protein]-L-lysine.</text>
        <dbReference type="EC" id="2.3.2.27"/>
    </reaction>
</comment>
<organism evidence="9 10">
    <name type="scientific">Diatrype stigma</name>
    <dbReference type="NCBI Taxonomy" id="117547"/>
    <lineage>
        <taxon>Eukaryota</taxon>
        <taxon>Fungi</taxon>
        <taxon>Dikarya</taxon>
        <taxon>Ascomycota</taxon>
        <taxon>Pezizomycotina</taxon>
        <taxon>Sordariomycetes</taxon>
        <taxon>Xylariomycetidae</taxon>
        <taxon>Xylariales</taxon>
        <taxon>Diatrypaceae</taxon>
        <taxon>Diatrype</taxon>
    </lineage>
</organism>
<gene>
    <name evidence="9" type="ORF">SLS62_003651</name>
</gene>
<proteinExistence type="predicted"/>
<evidence type="ECO:0000256" key="6">
    <source>
        <dbReference type="PROSITE-ProRule" id="PRU00175"/>
    </source>
</evidence>
<evidence type="ECO:0000313" key="10">
    <source>
        <dbReference type="Proteomes" id="UP001320420"/>
    </source>
</evidence>
<reference evidence="9 10" key="1">
    <citation type="submission" date="2024-02" db="EMBL/GenBank/DDBJ databases">
        <title>De novo assembly and annotation of 12 fungi associated with fruit tree decline syndrome in Ontario, Canada.</title>
        <authorList>
            <person name="Sulman M."/>
            <person name="Ellouze W."/>
            <person name="Ilyukhin E."/>
        </authorList>
    </citation>
    <scope>NUCLEOTIDE SEQUENCE [LARGE SCALE GENOMIC DNA]</scope>
    <source>
        <strain evidence="9 10">M11/M66-122</strain>
    </source>
</reference>
<evidence type="ECO:0000256" key="4">
    <source>
        <dbReference type="ARBA" id="ARBA00023015"/>
    </source>
</evidence>
<accession>A0AAN9V6D9</accession>
<sequence>MEEQTEVADIQARVLQNTLAEVASSRNDRSKTDDSNEGKEDSTVVEAAAIERCCVICLDSVSELCEANPCKHRDYDYLCLLNWLQQQPKCPLCKSDVREVRYDFQHSDGNCDDVSNGYKVYIVPAAKESPTKQQHQSSGQPQRNGGGGLVRPLDRGHAFRRRRRFEERPTPRPATEDEVLVRRRRVYQQQLYSLHVGTSPRTGYRDLTPATFESDPELVSRARRWLRRELQVFEFLHATPTPTSTSASASGSSSTTTTTTTTPSTGITAGAAAAAPAQGRSTDRLARRRANNAEFLLEYVVAILKTVDIQGSQGQAEEMLKDFLGRDNTRLLLHELKSFLRSPYSLDVWDRKVQYPNPKRRRPHDDGGVGDEEDEGGDSELRRSSSRRSIGHGGSSARRRRLEDNSNSDEQAGTPLQRGMLDSYRPSYSSQYDRRRRGPGHQYTPD</sequence>
<protein>
    <recommendedName>
        <fullName evidence="2">RING-type E3 ubiquitin transferase</fullName>
        <ecNumber evidence="2">2.3.2.27</ecNumber>
    </recommendedName>
</protein>
<dbReference type="GO" id="GO:0061630">
    <property type="term" value="F:ubiquitin protein ligase activity"/>
    <property type="evidence" value="ECO:0007669"/>
    <property type="project" value="UniProtKB-EC"/>
</dbReference>
<dbReference type="GO" id="GO:0006513">
    <property type="term" value="P:protein monoubiquitination"/>
    <property type="evidence" value="ECO:0007669"/>
    <property type="project" value="TreeGrafter"/>
</dbReference>
<feature type="region of interest" description="Disordered" evidence="7">
    <location>
        <begin position="22"/>
        <end position="42"/>
    </location>
</feature>
<keyword evidence="6" id="KW-0479">Metal-binding</keyword>
<keyword evidence="3" id="KW-0808">Transferase</keyword>
<keyword evidence="4" id="KW-0805">Transcription regulation</keyword>
<dbReference type="SMART" id="SM00184">
    <property type="entry name" value="RING"/>
    <property type="match status" value="1"/>
</dbReference>
<evidence type="ECO:0000256" key="1">
    <source>
        <dbReference type="ARBA" id="ARBA00000900"/>
    </source>
</evidence>
<dbReference type="PROSITE" id="PS50089">
    <property type="entry name" value="ZF_RING_2"/>
    <property type="match status" value="1"/>
</dbReference>
<dbReference type="PANTHER" id="PTHR46077:SF1">
    <property type="entry name" value="TOP1 BINDING ARGININE_SERINE RICH PROTEIN, E3 UBIQUITIN LIGASE"/>
    <property type="match status" value="1"/>
</dbReference>
<dbReference type="SUPFAM" id="SSF57850">
    <property type="entry name" value="RING/U-box"/>
    <property type="match status" value="1"/>
</dbReference>
<keyword evidence="5" id="KW-0804">Transcription</keyword>
<feature type="compositionally biased region" description="Basic and acidic residues" evidence="7">
    <location>
        <begin position="26"/>
        <end position="42"/>
    </location>
</feature>
<evidence type="ECO:0000256" key="3">
    <source>
        <dbReference type="ARBA" id="ARBA00022679"/>
    </source>
</evidence>
<dbReference type="AlphaFoldDB" id="A0AAN9V6D9"/>
<keyword evidence="6" id="KW-0863">Zinc-finger</keyword>
<dbReference type="Gene3D" id="3.30.40.10">
    <property type="entry name" value="Zinc/RING finger domain, C3HC4 (zinc finger)"/>
    <property type="match status" value="1"/>
</dbReference>
<keyword evidence="6" id="KW-0862">Zinc</keyword>
<dbReference type="GO" id="GO:0000209">
    <property type="term" value="P:protein polyubiquitination"/>
    <property type="evidence" value="ECO:0007669"/>
    <property type="project" value="TreeGrafter"/>
</dbReference>
<name>A0AAN9V6D9_9PEZI</name>
<dbReference type="EMBL" id="JAKJXP020000021">
    <property type="protein sequence ID" value="KAK7754358.1"/>
    <property type="molecule type" value="Genomic_DNA"/>
</dbReference>
<evidence type="ECO:0000256" key="5">
    <source>
        <dbReference type="ARBA" id="ARBA00023163"/>
    </source>
</evidence>
<evidence type="ECO:0000256" key="2">
    <source>
        <dbReference type="ARBA" id="ARBA00012483"/>
    </source>
</evidence>
<dbReference type="InterPro" id="IPR001841">
    <property type="entry name" value="Znf_RING"/>
</dbReference>
<dbReference type="Pfam" id="PF13639">
    <property type="entry name" value="zf-RING_2"/>
    <property type="match status" value="1"/>
</dbReference>
<feature type="domain" description="RING-type" evidence="8">
    <location>
        <begin position="54"/>
        <end position="94"/>
    </location>
</feature>
<dbReference type="InterPro" id="IPR013083">
    <property type="entry name" value="Znf_RING/FYVE/PHD"/>
</dbReference>
<dbReference type="GO" id="GO:0008270">
    <property type="term" value="F:zinc ion binding"/>
    <property type="evidence" value="ECO:0007669"/>
    <property type="project" value="UniProtKB-KW"/>
</dbReference>
<dbReference type="Proteomes" id="UP001320420">
    <property type="component" value="Unassembled WGS sequence"/>
</dbReference>
<feature type="compositionally biased region" description="Polar residues" evidence="7">
    <location>
        <begin position="131"/>
        <end position="143"/>
    </location>
</feature>
<keyword evidence="10" id="KW-1185">Reference proteome</keyword>
<comment type="caution">
    <text evidence="9">The sequence shown here is derived from an EMBL/GenBank/DDBJ whole genome shotgun (WGS) entry which is preliminary data.</text>
</comment>
<feature type="region of interest" description="Disordered" evidence="7">
    <location>
        <begin position="356"/>
        <end position="446"/>
    </location>
</feature>
<dbReference type="PANTHER" id="PTHR46077">
    <property type="entry name" value="E3 UBIQUITIN-PROTEIN LIGASE TOPORS"/>
    <property type="match status" value="1"/>
</dbReference>
<evidence type="ECO:0000313" key="9">
    <source>
        <dbReference type="EMBL" id="KAK7754358.1"/>
    </source>
</evidence>
<evidence type="ECO:0000259" key="8">
    <source>
        <dbReference type="PROSITE" id="PS50089"/>
    </source>
</evidence>
<feature type="region of interest" description="Disordered" evidence="7">
    <location>
        <begin position="240"/>
        <end position="284"/>
    </location>
</feature>
<evidence type="ECO:0000256" key="7">
    <source>
        <dbReference type="SAM" id="MobiDB-lite"/>
    </source>
</evidence>
<feature type="compositionally biased region" description="Low complexity" evidence="7">
    <location>
        <begin position="240"/>
        <end position="277"/>
    </location>
</feature>